<evidence type="ECO:0000256" key="3">
    <source>
        <dbReference type="SAM" id="SignalP"/>
    </source>
</evidence>
<dbReference type="GO" id="GO:0016010">
    <property type="term" value="C:dystrophin-associated glycoprotein complex"/>
    <property type="evidence" value="ECO:0007669"/>
    <property type="project" value="InterPro"/>
</dbReference>
<reference evidence="5" key="1">
    <citation type="submission" date="2025-08" db="UniProtKB">
        <authorList>
            <consortium name="RefSeq"/>
        </authorList>
    </citation>
    <scope>IDENTIFICATION</scope>
    <source>
        <tissue evidence="5">Muscle</tissue>
    </source>
</reference>
<dbReference type="Proteomes" id="UP001155660">
    <property type="component" value="Chromosome B22"/>
</dbReference>
<accession>A0A9Q9XP73</accession>
<feature type="compositionally biased region" description="Pro residues" evidence="1">
    <location>
        <begin position="132"/>
        <end position="141"/>
    </location>
</feature>
<feature type="domain" description="Immunoglobulin" evidence="4">
    <location>
        <begin position="24"/>
        <end position="125"/>
    </location>
</feature>
<dbReference type="GeneID" id="122141624"/>
<feature type="signal peptide" evidence="3">
    <location>
        <begin position="1"/>
        <end position="19"/>
    </location>
</feature>
<dbReference type="OrthoDB" id="8962175at2759"/>
<dbReference type="PANTHER" id="PTHR21063:SF4">
    <property type="entry name" value="CD48 ANTIGEN-RELATED"/>
    <property type="match status" value="1"/>
</dbReference>
<dbReference type="RefSeq" id="XP_042605457.1">
    <property type="nucleotide sequence ID" value="XM_042749523.1"/>
</dbReference>
<evidence type="ECO:0000313" key="5">
    <source>
        <dbReference type="RefSeq" id="XP_042605457.1"/>
    </source>
</evidence>
<name>A0A9Q9XP73_CYPCA</name>
<dbReference type="PANTHER" id="PTHR21063">
    <property type="entry name" value="LFA-3"/>
    <property type="match status" value="1"/>
</dbReference>
<dbReference type="FunFam" id="2.60.40.10:FF:002431">
    <property type="entry name" value="Si:ch211-222k6.3"/>
    <property type="match status" value="1"/>
</dbReference>
<feature type="transmembrane region" description="Helical" evidence="2">
    <location>
        <begin position="156"/>
        <end position="183"/>
    </location>
</feature>
<keyword evidence="2" id="KW-1133">Transmembrane helix</keyword>
<dbReference type="AlphaFoldDB" id="A0A9Q9XP73"/>
<dbReference type="InterPro" id="IPR003599">
    <property type="entry name" value="Ig_sub"/>
</dbReference>
<sequence length="214" mass="23709">MFDRFWFCLCLWRLVGVFADTDTVKPVSVKEGDSVTLQINVTEIQADDEITWTFGTNRNLIAKISGETSDIGDVPDGRFRDRLKLDHQTGSLNITDTRTTDSGLYEVEISSRRSDDTHRFSITVYAATTPDPQTPPHPPSTSPSHSPAHPSSRPPVFLIVLISAAAAAAGSLVIVAVILMFCIKRKHRPLRSIHEDENQAAVKTLQTHWTDEGI</sequence>
<keyword evidence="2" id="KW-0812">Transmembrane</keyword>
<dbReference type="SMART" id="SM00409">
    <property type="entry name" value="IG"/>
    <property type="match status" value="1"/>
</dbReference>
<evidence type="ECO:0000256" key="1">
    <source>
        <dbReference type="SAM" id="MobiDB-lite"/>
    </source>
</evidence>
<dbReference type="Pfam" id="PF07686">
    <property type="entry name" value="V-set"/>
    <property type="match status" value="1"/>
</dbReference>
<feature type="chain" id="PRO_5040169298" evidence="3">
    <location>
        <begin position="20"/>
        <end position="214"/>
    </location>
</feature>
<dbReference type="KEGG" id="ccar:122141624"/>
<evidence type="ECO:0000256" key="2">
    <source>
        <dbReference type="SAM" id="Phobius"/>
    </source>
</evidence>
<gene>
    <name evidence="5" type="primary">LOC122141624</name>
</gene>
<dbReference type="InterPro" id="IPR013106">
    <property type="entry name" value="Ig_V-set"/>
</dbReference>
<protein>
    <submittedName>
        <fullName evidence="5">Uncharacterized protein LOC122141624</fullName>
    </submittedName>
</protein>
<feature type="region of interest" description="Disordered" evidence="1">
    <location>
        <begin position="127"/>
        <end position="150"/>
    </location>
</feature>
<keyword evidence="3" id="KW-0732">Signal</keyword>
<keyword evidence="2" id="KW-0472">Membrane</keyword>
<organism evidence="5">
    <name type="scientific">Cyprinus carpio</name>
    <name type="common">Common carp</name>
    <dbReference type="NCBI Taxonomy" id="7962"/>
    <lineage>
        <taxon>Eukaryota</taxon>
        <taxon>Metazoa</taxon>
        <taxon>Chordata</taxon>
        <taxon>Craniata</taxon>
        <taxon>Vertebrata</taxon>
        <taxon>Euteleostomi</taxon>
        <taxon>Actinopterygii</taxon>
        <taxon>Neopterygii</taxon>
        <taxon>Teleostei</taxon>
        <taxon>Ostariophysi</taxon>
        <taxon>Cypriniformes</taxon>
        <taxon>Cyprinidae</taxon>
        <taxon>Cyprininae</taxon>
        <taxon>Cyprinus</taxon>
    </lineage>
</organism>
<proteinExistence type="predicted"/>
<evidence type="ECO:0000259" key="4">
    <source>
        <dbReference type="SMART" id="SM00409"/>
    </source>
</evidence>